<dbReference type="InParanoid" id="A0A1U8AQY1"/>
<dbReference type="GeneID" id="104605578"/>
<comment type="subunit">
    <text evidence="6">Heterotetramer.</text>
</comment>
<keyword evidence="8" id="KW-1185">Reference proteome</keyword>
<dbReference type="PANTHER" id="PTHR12945">
    <property type="entry name" value="TRANSLATION INITIATION FACTOR EIF3-RELATED"/>
    <property type="match status" value="1"/>
</dbReference>
<comment type="similarity">
    <text evidence="2 6">Belongs to the TRM6/GCD10 family.</text>
</comment>
<dbReference type="OMA" id="TRCRPYQ"/>
<dbReference type="GO" id="GO:0030488">
    <property type="term" value="P:tRNA methylation"/>
    <property type="evidence" value="ECO:0007669"/>
    <property type="project" value="InterPro"/>
</dbReference>
<evidence type="ECO:0000313" key="8">
    <source>
        <dbReference type="Proteomes" id="UP000189703"/>
    </source>
</evidence>
<dbReference type="Proteomes" id="UP000189703">
    <property type="component" value="Unplaced"/>
</dbReference>
<gene>
    <name evidence="9" type="primary">LOC104605578</name>
</gene>
<comment type="function">
    <text evidence="6">Substrate-binding subunit of tRNA (adenine-N1-)-methyltransferase, which catalyzes the formation of N1-methyladenine at position 58 (m1A58) in initiator methionyl-tRNA.</text>
</comment>
<evidence type="ECO:0000256" key="6">
    <source>
        <dbReference type="PIRNR" id="PIRNR038170"/>
    </source>
</evidence>
<name>A0A1U8AQY1_NELNU</name>
<feature type="compositionally biased region" description="Basic and acidic residues" evidence="7">
    <location>
        <begin position="278"/>
        <end position="287"/>
    </location>
</feature>
<feature type="compositionally biased region" description="Polar residues" evidence="7">
    <location>
        <begin position="288"/>
        <end position="310"/>
    </location>
</feature>
<dbReference type="PIRSF" id="PIRSF038170">
    <property type="entry name" value="tRNA_m1A_mtfrase"/>
    <property type="match status" value="1"/>
</dbReference>
<keyword evidence="4 6" id="KW-0819">tRNA processing</keyword>
<reference evidence="9" key="1">
    <citation type="submission" date="2025-08" db="UniProtKB">
        <authorList>
            <consortium name="RefSeq"/>
        </authorList>
    </citation>
    <scope>IDENTIFICATION</scope>
</reference>
<evidence type="ECO:0000256" key="7">
    <source>
        <dbReference type="SAM" id="MobiDB-lite"/>
    </source>
</evidence>
<protein>
    <recommendedName>
        <fullName evidence="3 6">tRNA (adenine(58)-N(1))-methyltransferase non-catalytic subunit TRM6</fullName>
    </recommendedName>
</protein>
<dbReference type="RefSeq" id="XP_010268702.1">
    <property type="nucleotide sequence ID" value="XM_010270400.2"/>
</dbReference>
<dbReference type="STRING" id="4432.A0A1U8AQY1"/>
<comment type="subcellular location">
    <subcellularLocation>
        <location evidence="1 6">Nucleus</location>
    </subcellularLocation>
</comment>
<evidence type="ECO:0000256" key="4">
    <source>
        <dbReference type="ARBA" id="ARBA00022694"/>
    </source>
</evidence>
<keyword evidence="5 6" id="KW-0539">Nucleus</keyword>
<dbReference type="FunCoup" id="A0A1U8AQY1">
    <property type="interactions" value="3348"/>
</dbReference>
<dbReference type="AlphaFoldDB" id="A0A1U8AQY1"/>
<dbReference type="PANTHER" id="PTHR12945:SF0">
    <property type="entry name" value="TRNA (ADENINE(58)-N(1))-METHYLTRANSFERASE NON-CATALYTIC SUBUNIT TRM6"/>
    <property type="match status" value="1"/>
</dbReference>
<feature type="region of interest" description="Disordered" evidence="7">
    <location>
        <begin position="272"/>
        <end position="310"/>
    </location>
</feature>
<organism evidence="8 9">
    <name type="scientific">Nelumbo nucifera</name>
    <name type="common">Sacred lotus</name>
    <dbReference type="NCBI Taxonomy" id="4432"/>
    <lineage>
        <taxon>Eukaryota</taxon>
        <taxon>Viridiplantae</taxon>
        <taxon>Streptophyta</taxon>
        <taxon>Embryophyta</taxon>
        <taxon>Tracheophyta</taxon>
        <taxon>Spermatophyta</taxon>
        <taxon>Magnoliopsida</taxon>
        <taxon>Proteales</taxon>
        <taxon>Nelumbonaceae</taxon>
        <taxon>Nelumbo</taxon>
    </lineage>
</organism>
<evidence type="ECO:0000256" key="1">
    <source>
        <dbReference type="ARBA" id="ARBA00004123"/>
    </source>
</evidence>
<proteinExistence type="inferred from homology"/>
<dbReference type="eggNOG" id="KOG1416">
    <property type="taxonomic scope" value="Eukaryota"/>
</dbReference>
<evidence type="ECO:0000256" key="2">
    <source>
        <dbReference type="ARBA" id="ARBA00008320"/>
    </source>
</evidence>
<dbReference type="KEGG" id="nnu:104605578"/>
<dbReference type="GO" id="GO:0005634">
    <property type="term" value="C:nucleus"/>
    <property type="evidence" value="ECO:0000318"/>
    <property type="project" value="GO_Central"/>
</dbReference>
<evidence type="ECO:0000313" key="9">
    <source>
        <dbReference type="RefSeq" id="XP_010268702.1"/>
    </source>
</evidence>
<dbReference type="Pfam" id="PF04189">
    <property type="entry name" value="Gcd10p"/>
    <property type="match status" value="1"/>
</dbReference>
<accession>A0A1U8AQY1</accession>
<dbReference type="OrthoDB" id="10254665at2759"/>
<dbReference type="GO" id="GO:0031515">
    <property type="term" value="C:tRNA (m1A) methyltransferase complex"/>
    <property type="evidence" value="ECO:0000318"/>
    <property type="project" value="GO_Central"/>
</dbReference>
<evidence type="ECO:0000256" key="5">
    <source>
        <dbReference type="ARBA" id="ARBA00023242"/>
    </source>
</evidence>
<sequence>MAEESLKIASIQNPRVTCEGSSVLLDVNDGDRLVFARLSTAATIKIGNKKCSLGPMIGCPFGSLFQVESGPKGPYLSRVVSTSEGSNTQRKDNSQLKDELKDNRAIIDDNTAQSLSGEDIDAMRRQGAAGDEIVEALIANSSTFEKKTLFSQEKYRLRKQKKYAPRVLMRRPFARSICEAYFKKHPARIGFMRIDALSLLLSMANVGAYSDVLVVDMVGGILTGAVAERLGGTGYVCNTYLGDTPYSMDIVRIFNFSDEINRRIMRSPLSNLCSSKSKTSEHSEKENALSSVSTEQTDLPSGNGTTDTILTSMHETNSSLVDKPCKSTKPGERASPEILESWKQNGFSSLIIAAPELDTWKAVQELLPLLSYSAPFAIYHQYLQPLATCMHKLQVTKMAIGLQISEPWLREYQVLPSRTHPCMQMSAFGGYILSGMRIYSG</sequence>
<dbReference type="InterPro" id="IPR017423">
    <property type="entry name" value="TRM6"/>
</dbReference>
<evidence type="ECO:0000256" key="3">
    <source>
        <dbReference type="ARBA" id="ARBA00021704"/>
    </source>
</evidence>